<keyword evidence="3" id="KW-1003">Cell membrane</keyword>
<evidence type="ECO:0000313" key="7">
    <source>
        <dbReference type="EMBL" id="GIZ53599.1"/>
    </source>
</evidence>
<keyword evidence="4" id="KW-0547">Nucleotide-binding</keyword>
<evidence type="ECO:0000259" key="6">
    <source>
        <dbReference type="PROSITE" id="PS50893"/>
    </source>
</evidence>
<keyword evidence="2" id="KW-0813">Transport</keyword>
<dbReference type="PROSITE" id="PS00211">
    <property type="entry name" value="ABC_TRANSPORTER_1"/>
    <property type="match status" value="2"/>
</dbReference>
<accession>A0ABQ4QAA2</accession>
<evidence type="ECO:0000256" key="2">
    <source>
        <dbReference type="ARBA" id="ARBA00022448"/>
    </source>
</evidence>
<dbReference type="PROSITE" id="PS50893">
    <property type="entry name" value="ABC_TRANSPORTER_2"/>
    <property type="match status" value="2"/>
</dbReference>
<evidence type="ECO:0000256" key="4">
    <source>
        <dbReference type="ARBA" id="ARBA00022741"/>
    </source>
</evidence>
<evidence type="ECO:0000256" key="1">
    <source>
        <dbReference type="ARBA" id="ARBA00005417"/>
    </source>
</evidence>
<proteinExistence type="inferred from homology"/>
<dbReference type="InterPro" id="IPR003439">
    <property type="entry name" value="ABC_transporter-like_ATP-bd"/>
</dbReference>
<keyword evidence="5 7" id="KW-0067">ATP-binding</keyword>
<comment type="similarity">
    <text evidence="1">Belongs to the ABC transporter superfamily.</text>
</comment>
<evidence type="ECO:0000256" key="3">
    <source>
        <dbReference type="ARBA" id="ARBA00022475"/>
    </source>
</evidence>
<dbReference type="Gene3D" id="3.40.50.300">
    <property type="entry name" value="P-loop containing nucleotide triphosphate hydrolases"/>
    <property type="match status" value="2"/>
</dbReference>
<keyword evidence="3" id="KW-0472">Membrane</keyword>
<dbReference type="SMART" id="SM00382">
    <property type="entry name" value="AAA"/>
    <property type="match status" value="2"/>
</dbReference>
<dbReference type="Pfam" id="PF00005">
    <property type="entry name" value="ABC_tran"/>
    <property type="match status" value="2"/>
</dbReference>
<dbReference type="SUPFAM" id="SSF52540">
    <property type="entry name" value="P-loop containing nucleoside triphosphate hydrolases"/>
    <property type="match status" value="2"/>
</dbReference>
<dbReference type="Proteomes" id="UP000887222">
    <property type="component" value="Unassembled WGS sequence"/>
</dbReference>
<dbReference type="NCBIfam" id="NF008453">
    <property type="entry name" value="PRK11308.1"/>
    <property type="match status" value="2"/>
</dbReference>
<feature type="domain" description="ABC transporter" evidence="6">
    <location>
        <begin position="276"/>
        <end position="517"/>
    </location>
</feature>
<organism evidence="7 8">
    <name type="scientific">Noviherbaspirillum aridicola</name>
    <dbReference type="NCBI Taxonomy" id="2849687"/>
    <lineage>
        <taxon>Bacteria</taxon>
        <taxon>Pseudomonadati</taxon>
        <taxon>Pseudomonadota</taxon>
        <taxon>Betaproteobacteria</taxon>
        <taxon>Burkholderiales</taxon>
        <taxon>Oxalobacteraceae</taxon>
        <taxon>Noviherbaspirillum</taxon>
    </lineage>
</organism>
<protein>
    <submittedName>
        <fullName evidence="7">ABC transporter ATP-binding protein</fullName>
    </submittedName>
</protein>
<dbReference type="InterPro" id="IPR027417">
    <property type="entry name" value="P-loop_NTPase"/>
</dbReference>
<dbReference type="CDD" id="cd03257">
    <property type="entry name" value="ABC_NikE_OppD_transporters"/>
    <property type="match status" value="2"/>
</dbReference>
<dbReference type="InterPro" id="IPR050319">
    <property type="entry name" value="ABC_transp_ATP-bind"/>
</dbReference>
<dbReference type="InterPro" id="IPR003593">
    <property type="entry name" value="AAA+_ATPase"/>
</dbReference>
<dbReference type="NCBIfam" id="NF007739">
    <property type="entry name" value="PRK10419.1"/>
    <property type="match status" value="2"/>
</dbReference>
<dbReference type="EMBL" id="BPMK01000018">
    <property type="protein sequence ID" value="GIZ53599.1"/>
    <property type="molecule type" value="Genomic_DNA"/>
</dbReference>
<dbReference type="Pfam" id="PF08352">
    <property type="entry name" value="oligo_HPY"/>
    <property type="match status" value="2"/>
</dbReference>
<keyword evidence="8" id="KW-1185">Reference proteome</keyword>
<dbReference type="RefSeq" id="WP_220810013.1">
    <property type="nucleotide sequence ID" value="NZ_BPMK01000018.1"/>
</dbReference>
<evidence type="ECO:0000256" key="5">
    <source>
        <dbReference type="ARBA" id="ARBA00022840"/>
    </source>
</evidence>
<name>A0ABQ4QAA2_9BURK</name>
<gene>
    <name evidence="7" type="ORF">NCCP691_36130</name>
</gene>
<dbReference type="PANTHER" id="PTHR43776">
    <property type="entry name" value="TRANSPORT ATP-BINDING PROTEIN"/>
    <property type="match status" value="1"/>
</dbReference>
<reference evidence="7 8" key="1">
    <citation type="journal article" date="2022" name="Int. J. Syst. Evol. Microbiol.">
        <title>Noviherbaspirillum aridicola sp. nov., isolated from an arid soil in Pakistan.</title>
        <authorList>
            <person name="Khan I.U."/>
            <person name="Saqib M."/>
            <person name="Amin A."/>
            <person name="Hussain F."/>
            <person name="Li L."/>
            <person name="Liu Y.H."/>
            <person name="Fang B.Z."/>
            <person name="Ahmed I."/>
            <person name="Li W.J."/>
        </authorList>
    </citation>
    <scope>NUCLEOTIDE SEQUENCE [LARGE SCALE GENOMIC DNA]</scope>
    <source>
        <strain evidence="7 8">NCCP-691</strain>
    </source>
</reference>
<dbReference type="InterPro" id="IPR013563">
    <property type="entry name" value="Oligopep_ABC_C"/>
</dbReference>
<evidence type="ECO:0000313" key="8">
    <source>
        <dbReference type="Proteomes" id="UP000887222"/>
    </source>
</evidence>
<comment type="caution">
    <text evidence="7">The sequence shown here is derived from an EMBL/GenBank/DDBJ whole genome shotgun (WGS) entry which is preliminary data.</text>
</comment>
<dbReference type="InterPro" id="IPR017871">
    <property type="entry name" value="ABC_transporter-like_CS"/>
</dbReference>
<dbReference type="GO" id="GO:0005524">
    <property type="term" value="F:ATP binding"/>
    <property type="evidence" value="ECO:0007669"/>
    <property type="project" value="UniProtKB-KW"/>
</dbReference>
<sequence length="531" mass="58175">MSLVDVQGLSVAFGGNTVVHDVSFSIAPGEKFALVGESGSGKTVTSLSILRLNQDARYGGRILFEGEDLLRRPERAMRSVRGKDIAMIFQEPMTALNPLFTIGNQIAEVLMLHEAISARTAAQRTIELLEKTGIPEPARRAQAFPHQLSGGQRQRAMIAMALACRPKLLIADEPTTALDVTIQVQILELLNQLQREDNMAVLMITHDLNLVRHFADRVGVMEQGRLLETAPTDELFAQPREAYTRKLLASRPQRVVDHPREAAQPVLTARGVRCSFDIKTGWFSKKCFVAVDNVDLQLRPHETLGIVGESGSGKSTLGMALLRLSQAKVDGDISFIGHPVSTMPSSQLRPLRAKMQVVFQDPFASLSPRRTIEQTVGEGLALHQPQLGKEGVRAAVAEALAEVGLAPEMMNRYPHEFSGGQRQRIAIARALVLKPEVILLDEPTSSLDVSVQQQVLLLLAELQRKYGLAYIFISHDLAVIRAMAHRVMVLKDGKVVESGLTEDVMSNPSQPYTQRLLAAATYSTLSRATAG</sequence>
<feature type="domain" description="ABC transporter" evidence="6">
    <location>
        <begin position="4"/>
        <end position="248"/>
    </location>
</feature>
<dbReference type="PANTHER" id="PTHR43776:SF7">
    <property type="entry name" value="D,D-DIPEPTIDE TRANSPORT ATP-BINDING PROTEIN DDPF-RELATED"/>
    <property type="match status" value="1"/>
</dbReference>